<accession>A0A9D9NQ35</accession>
<reference evidence="1" key="2">
    <citation type="journal article" date="2021" name="PeerJ">
        <title>Extensive microbial diversity within the chicken gut microbiome revealed by metagenomics and culture.</title>
        <authorList>
            <person name="Gilroy R."/>
            <person name="Ravi A."/>
            <person name="Getino M."/>
            <person name="Pursley I."/>
            <person name="Horton D.L."/>
            <person name="Alikhan N.F."/>
            <person name="Baker D."/>
            <person name="Gharbi K."/>
            <person name="Hall N."/>
            <person name="Watson M."/>
            <person name="Adriaenssens E.M."/>
            <person name="Foster-Nyarko E."/>
            <person name="Jarju S."/>
            <person name="Secka A."/>
            <person name="Antonio M."/>
            <person name="Oren A."/>
            <person name="Chaudhuri R.R."/>
            <person name="La Ragione R."/>
            <person name="Hildebrand F."/>
            <person name="Pallen M.J."/>
        </authorList>
    </citation>
    <scope>NUCLEOTIDE SEQUENCE</scope>
    <source>
        <strain evidence="1">B3-2255</strain>
    </source>
</reference>
<protein>
    <recommendedName>
        <fullName evidence="3">Lipoprotein</fullName>
    </recommendedName>
</protein>
<organism evidence="1 2">
    <name type="scientific">Candidatus Merdivivens faecigallinarum</name>
    <dbReference type="NCBI Taxonomy" id="2840871"/>
    <lineage>
        <taxon>Bacteria</taxon>
        <taxon>Pseudomonadati</taxon>
        <taxon>Bacteroidota</taxon>
        <taxon>Bacteroidia</taxon>
        <taxon>Bacteroidales</taxon>
        <taxon>Muribaculaceae</taxon>
        <taxon>Muribaculaceae incertae sedis</taxon>
        <taxon>Candidatus Merdivivens</taxon>
    </lineage>
</organism>
<gene>
    <name evidence="1" type="ORF">IAC87_03585</name>
</gene>
<evidence type="ECO:0000313" key="2">
    <source>
        <dbReference type="Proteomes" id="UP000823772"/>
    </source>
</evidence>
<reference evidence="1" key="1">
    <citation type="submission" date="2020-10" db="EMBL/GenBank/DDBJ databases">
        <authorList>
            <person name="Gilroy R."/>
        </authorList>
    </citation>
    <scope>NUCLEOTIDE SEQUENCE</scope>
    <source>
        <strain evidence="1">B3-2255</strain>
    </source>
</reference>
<comment type="caution">
    <text evidence="1">The sequence shown here is derived from an EMBL/GenBank/DDBJ whole genome shotgun (WGS) entry which is preliminary data.</text>
</comment>
<dbReference type="PROSITE" id="PS51257">
    <property type="entry name" value="PROKAR_LIPOPROTEIN"/>
    <property type="match status" value="1"/>
</dbReference>
<evidence type="ECO:0008006" key="3">
    <source>
        <dbReference type="Google" id="ProtNLM"/>
    </source>
</evidence>
<dbReference type="EMBL" id="JADILY010000079">
    <property type="protein sequence ID" value="MBO8481610.1"/>
    <property type="molecule type" value="Genomic_DNA"/>
</dbReference>
<dbReference type="AlphaFoldDB" id="A0A9D9NQ35"/>
<evidence type="ECO:0000313" key="1">
    <source>
        <dbReference type="EMBL" id="MBO8481610.1"/>
    </source>
</evidence>
<proteinExistence type="predicted"/>
<dbReference type="Proteomes" id="UP000823772">
    <property type="component" value="Unassembled WGS sequence"/>
</dbReference>
<name>A0A9D9NQ35_9BACT</name>
<sequence>MKKILLFMAVPALMLFACKPIEGEPSVEYDIDFVANEMEAMAVPPELVGMVLDIEAEYHLFAINMSDNGLAADDSDLPNSTYFVAGFFYDAENAVFPLKIEDGVYKYDAGSPSASGNLVPEMCYYTRTGEVISDIEVEYIEDLCFTDVTLTVVTEGNTQRFELVATLEDGRTARAVYTGNVAFEELGWEDYV</sequence>